<reference evidence="5" key="3">
    <citation type="submission" date="2018-08" db="EMBL/GenBank/DDBJ databases">
        <title>Streptococcus chenjunshii sp. nov., isolated from stools sample of the Tibetan antelope in the Qinghai-Tibet plateau, China.</title>
        <authorList>
            <person name="Tian Z."/>
        </authorList>
    </citation>
    <scope>NUCLEOTIDE SEQUENCE [LARGE SCALE GENOMIC DNA]</scope>
    <source>
        <strain evidence="5">Z15</strain>
    </source>
</reference>
<dbReference type="EMBL" id="QVQZ01000021">
    <property type="protein sequence ID" value="RFU52709.1"/>
    <property type="molecule type" value="Genomic_DNA"/>
</dbReference>
<keyword evidence="1" id="KW-0812">Transmembrane</keyword>
<protein>
    <submittedName>
        <fullName evidence="4">Uncharacterized protein</fullName>
    </submittedName>
</protein>
<evidence type="ECO:0000313" key="7">
    <source>
        <dbReference type="Proteomes" id="UP000264056"/>
    </source>
</evidence>
<accession>A0A372KK96</accession>
<gene>
    <name evidence="2" type="ORF">DDV21_001055</name>
    <name evidence="3" type="ORF">DDV22_08390</name>
    <name evidence="4" type="ORF">DDV23_08230</name>
</gene>
<dbReference type="KEGG" id="schj:DDV21_001055"/>
<keyword evidence="1" id="KW-1133">Transmembrane helix</keyword>
<reference evidence="4 6" key="2">
    <citation type="submission" date="2018-08" db="EMBL/GenBank/DDBJ databases">
        <title>Draft genome of Streptococcus sp. nov. Z1.</title>
        <authorList>
            <person name="Tian Z."/>
        </authorList>
    </citation>
    <scope>NUCLEOTIDE SEQUENCE [LARGE SCALE GENOMIC DNA]</scope>
    <source>
        <strain evidence="4">Z1</strain>
        <strain evidence="6">Z1(2018)</strain>
    </source>
</reference>
<dbReference type="Proteomes" id="UP000264056">
    <property type="component" value="Unassembled WGS sequence"/>
</dbReference>
<name>A0A372KK96_9STRE</name>
<sequence length="69" mass="8136">MVSTPCWIFIPEKEIRKKVNYMYISDILTEILYAIVKGILTLIGLYIEQIQKRPIITIGLTILFIHNWL</sequence>
<reference evidence="2" key="4">
    <citation type="journal article" date="2019" name="Int. J. Syst. Evol. Microbiol.">
        <title>Streptococcus chenjunshii sp. nov. isolated from feces of Tibetan antelopes.</title>
        <authorList>
            <person name="Tian Z."/>
            <person name="Lu S."/>
            <person name="Jin D."/>
            <person name="Yang J."/>
            <person name="Pu J."/>
            <person name="Lai X.H."/>
            <person name="Bai X.N."/>
            <person name="Wu X.M."/>
            <person name="Li J."/>
            <person name="Wang S."/>
            <person name="Xu J."/>
        </authorList>
    </citation>
    <scope>NUCLEOTIDE SEQUENCE</scope>
    <source>
        <strain evidence="2">Z15</strain>
    </source>
</reference>
<evidence type="ECO:0000313" key="6">
    <source>
        <dbReference type="Proteomes" id="UP000262901"/>
    </source>
</evidence>
<keyword evidence="7" id="KW-1185">Reference proteome</keyword>
<evidence type="ECO:0000256" key="1">
    <source>
        <dbReference type="SAM" id="Phobius"/>
    </source>
</evidence>
<dbReference type="Proteomes" id="UP000262901">
    <property type="component" value="Unassembled WGS sequence"/>
</dbReference>
<evidence type="ECO:0000313" key="4">
    <source>
        <dbReference type="EMBL" id="RFU52709.1"/>
    </source>
</evidence>
<evidence type="ECO:0000313" key="5">
    <source>
        <dbReference type="Proteomes" id="UP000246115"/>
    </source>
</evidence>
<proteinExistence type="predicted"/>
<evidence type="ECO:0000313" key="3">
    <source>
        <dbReference type="EMBL" id="RFU50481.1"/>
    </source>
</evidence>
<feature type="transmembrane region" description="Helical" evidence="1">
    <location>
        <begin position="27"/>
        <end position="47"/>
    </location>
</feature>
<dbReference type="EMBL" id="CP031733">
    <property type="protein sequence ID" value="AXQ77759.1"/>
    <property type="molecule type" value="Genomic_DNA"/>
</dbReference>
<reference evidence="3 7" key="1">
    <citation type="submission" date="2018-08" db="EMBL/GenBank/DDBJ databases">
        <title>Draft genome of Streptococcus sp .nov. Z2.</title>
        <authorList>
            <person name="Tian Z."/>
        </authorList>
    </citation>
    <scope>NUCLEOTIDE SEQUENCE [LARGE SCALE GENOMIC DNA]</scope>
    <source>
        <strain evidence="3 7">Z2</strain>
    </source>
</reference>
<keyword evidence="1" id="KW-0472">Membrane</keyword>
<dbReference type="AlphaFoldDB" id="A0A372KK96"/>
<evidence type="ECO:0000313" key="2">
    <source>
        <dbReference type="EMBL" id="AXQ77759.1"/>
    </source>
</evidence>
<dbReference type="Proteomes" id="UP000246115">
    <property type="component" value="Chromosome"/>
</dbReference>
<organism evidence="4 6">
    <name type="scientific">Streptococcus chenjunshii</name>
    <dbReference type="NCBI Taxonomy" id="2173853"/>
    <lineage>
        <taxon>Bacteria</taxon>
        <taxon>Bacillati</taxon>
        <taxon>Bacillota</taxon>
        <taxon>Bacilli</taxon>
        <taxon>Lactobacillales</taxon>
        <taxon>Streptococcaceae</taxon>
        <taxon>Streptococcus</taxon>
    </lineage>
</organism>
<accession>A0A346N9R4</accession>
<dbReference type="EMBL" id="QVQY01000025">
    <property type="protein sequence ID" value="RFU50481.1"/>
    <property type="molecule type" value="Genomic_DNA"/>
</dbReference>